<sequence length="497" mass="52777">MSVPVPPDDHTAGGVAHGGSEPVSGEMSPSVLSDPPSAVAPPAGVAPPAEPAPESSGDGAAPSEPEPEPVLPEPVRQRVIGLTAAALPTLPADELPAALRRVAKFAPNRRARHGGPMIATQLAGDPLFRQRITSRVLDEAGDLGAAVIEGICPAAADPVEVAALAYLARPEGWRDLVAAAGEAVRAEADSAAVAELLRDAEQRAARAEHDRAVAKVEAEKLRDELARVREELGQLREETRQATRALREIQARERKASEMLATERGRAARATADHDAELRRVRAKLAEAEAVAGNARATAKEARAVDDARLWLLLETIGQAAVGLRRELALDPAERRPADFVADAFADRPDEVSSTRALDGDDPARLDQLLALPRAHLVVDGYNVTKRGFGEMSLEQQRKRLITGLGGIAAQTGDEVTVVFDGAERVHGLPPAPRGVRVLFSRKGETADELIRRLVRAEPSGRPIVVVSSDREVADGVRRHGAYPLGADALLRRLSRA</sequence>
<dbReference type="InterPro" id="IPR010298">
    <property type="entry name" value="YacP-like"/>
</dbReference>
<keyword evidence="4" id="KW-1185">Reference proteome</keyword>
<accession>A0ABV6MGI2</accession>
<keyword evidence="1" id="KW-0175">Coiled coil</keyword>
<dbReference type="Proteomes" id="UP001589867">
    <property type="component" value="Unassembled WGS sequence"/>
</dbReference>
<evidence type="ECO:0000313" key="4">
    <source>
        <dbReference type="Proteomes" id="UP001589867"/>
    </source>
</evidence>
<reference evidence="3 4" key="1">
    <citation type="submission" date="2024-09" db="EMBL/GenBank/DDBJ databases">
        <authorList>
            <person name="Sun Q."/>
            <person name="Mori K."/>
        </authorList>
    </citation>
    <scope>NUCLEOTIDE SEQUENCE [LARGE SCALE GENOMIC DNA]</scope>
    <source>
        <strain evidence="3 4">TBRC 3947</strain>
    </source>
</reference>
<feature type="region of interest" description="Disordered" evidence="2">
    <location>
        <begin position="1"/>
        <end position="71"/>
    </location>
</feature>
<evidence type="ECO:0000256" key="1">
    <source>
        <dbReference type="SAM" id="Coils"/>
    </source>
</evidence>
<evidence type="ECO:0000313" key="3">
    <source>
        <dbReference type="EMBL" id="MFC0533843.1"/>
    </source>
</evidence>
<dbReference type="Pfam" id="PF05991">
    <property type="entry name" value="NYN_YacP"/>
    <property type="match status" value="1"/>
</dbReference>
<evidence type="ECO:0000256" key="2">
    <source>
        <dbReference type="SAM" id="MobiDB-lite"/>
    </source>
</evidence>
<comment type="caution">
    <text evidence="3">The sequence shown here is derived from an EMBL/GenBank/DDBJ whole genome shotgun (WGS) entry which is preliminary data.</text>
</comment>
<dbReference type="PANTHER" id="PTHR34547">
    <property type="entry name" value="YACP-LIKE NYN DOMAIN PROTEIN"/>
    <property type="match status" value="1"/>
</dbReference>
<name>A0ABV6MGI2_9ACTN</name>
<feature type="compositionally biased region" description="Low complexity" evidence="2">
    <location>
        <begin position="28"/>
        <end position="43"/>
    </location>
</feature>
<feature type="coiled-coil region" evidence="1">
    <location>
        <begin position="190"/>
        <end position="298"/>
    </location>
</feature>
<organism evidence="3 4">
    <name type="scientific">Phytohabitans kaempferiae</name>
    <dbReference type="NCBI Taxonomy" id="1620943"/>
    <lineage>
        <taxon>Bacteria</taxon>
        <taxon>Bacillati</taxon>
        <taxon>Actinomycetota</taxon>
        <taxon>Actinomycetes</taxon>
        <taxon>Micromonosporales</taxon>
        <taxon>Micromonosporaceae</taxon>
    </lineage>
</organism>
<gene>
    <name evidence="3" type="ORF">ACFFIA_40200</name>
</gene>
<dbReference type="PANTHER" id="PTHR34547:SF1">
    <property type="entry name" value="YACP-LIKE NYN DOMAIN PROTEIN"/>
    <property type="match status" value="1"/>
</dbReference>
<protein>
    <submittedName>
        <fullName evidence="3">NYN domain-containing protein</fullName>
    </submittedName>
</protein>
<dbReference type="EMBL" id="JBHLUH010000091">
    <property type="protein sequence ID" value="MFC0533843.1"/>
    <property type="molecule type" value="Genomic_DNA"/>
</dbReference>
<proteinExistence type="predicted"/>
<dbReference type="RefSeq" id="WP_377261953.1">
    <property type="nucleotide sequence ID" value="NZ_JBHLUH010000091.1"/>
</dbReference>